<evidence type="ECO:0000313" key="1">
    <source>
        <dbReference type="EMBL" id="KAH0882702.1"/>
    </source>
</evidence>
<sequence length="122" mass="14645">MAKHDYFTYGPIIISDCLESTITHDWTDTVASLMLPARTRLDHILKRMVFQSVLYYVRKEHNSRRYEGVWVMTEKLTRTTGKQIRNRISSLRYIKDHPLAGLMRRWFELIRVHNHPLVNELF</sequence>
<dbReference type="Proteomes" id="UP000824890">
    <property type="component" value="Unassembled WGS sequence"/>
</dbReference>
<dbReference type="EMBL" id="JAGKQM010000014">
    <property type="protein sequence ID" value="KAH0882702.1"/>
    <property type="molecule type" value="Genomic_DNA"/>
</dbReference>
<reference evidence="1 2" key="1">
    <citation type="submission" date="2021-05" db="EMBL/GenBank/DDBJ databases">
        <title>Genome Assembly of Synthetic Allotetraploid Brassica napus Reveals Homoeologous Exchanges between Subgenomes.</title>
        <authorList>
            <person name="Davis J.T."/>
        </authorList>
    </citation>
    <scope>NUCLEOTIDE SEQUENCE [LARGE SCALE GENOMIC DNA]</scope>
    <source>
        <strain evidence="2">cv. Da-Ae</strain>
        <tissue evidence="1">Seedling</tissue>
    </source>
</reference>
<evidence type="ECO:0000313" key="2">
    <source>
        <dbReference type="Proteomes" id="UP000824890"/>
    </source>
</evidence>
<protein>
    <submittedName>
        <fullName evidence="1">Uncharacterized protein</fullName>
    </submittedName>
</protein>
<proteinExistence type="predicted"/>
<organism evidence="1 2">
    <name type="scientific">Brassica napus</name>
    <name type="common">Rape</name>
    <dbReference type="NCBI Taxonomy" id="3708"/>
    <lineage>
        <taxon>Eukaryota</taxon>
        <taxon>Viridiplantae</taxon>
        <taxon>Streptophyta</taxon>
        <taxon>Embryophyta</taxon>
        <taxon>Tracheophyta</taxon>
        <taxon>Spermatophyta</taxon>
        <taxon>Magnoliopsida</taxon>
        <taxon>eudicotyledons</taxon>
        <taxon>Gunneridae</taxon>
        <taxon>Pentapetalae</taxon>
        <taxon>rosids</taxon>
        <taxon>malvids</taxon>
        <taxon>Brassicales</taxon>
        <taxon>Brassicaceae</taxon>
        <taxon>Brassiceae</taxon>
        <taxon>Brassica</taxon>
    </lineage>
</organism>
<accession>A0ABQ7ZR32</accession>
<comment type="caution">
    <text evidence="1">The sequence shown here is derived from an EMBL/GenBank/DDBJ whole genome shotgun (WGS) entry which is preliminary data.</text>
</comment>
<gene>
    <name evidence="1" type="ORF">HID58_058798</name>
</gene>
<name>A0ABQ7ZR32_BRANA</name>
<keyword evidence="2" id="KW-1185">Reference proteome</keyword>